<sequence>MRGFRKTTIGSAILLLLLIASFLYPLYGPADFDKNGLIVNEAGKVIGRAPFPPSAEHIFGTDRNGQDLLLLLLYAAKFTLITAIGVAFLRVIIGGLLGVFISLWAPWLKKYVIDIFTVFRFVPATFLGIVLMMPVMAHIERPLSTVVTYQILMLILLGIPSVLVFTTDLIEELKTKSFITTSLLMGAGRYHILKRHFFPYFRSYGILFTVQQLLTTLQVTMHLGIFGLYLGGQTVGGIVGYDDPPPKPASVSNEWAGLIGQSLYDFIQYPWTISFTILGFFVIIQIVNMIKKELEENIAGISYMKQKKTLVQTSVRKTGNQAPEQFVFVKEKKSLGS</sequence>
<evidence type="ECO:0000259" key="7">
    <source>
        <dbReference type="PROSITE" id="PS50928"/>
    </source>
</evidence>
<evidence type="ECO:0000256" key="5">
    <source>
        <dbReference type="ARBA" id="ARBA00023136"/>
    </source>
</evidence>
<dbReference type="PANTHER" id="PTHR43839">
    <property type="entry name" value="OPPC IN A BINDING PROTEIN-DEPENDENT TRANSPORT SYSTEM"/>
    <property type="match status" value="1"/>
</dbReference>
<dbReference type="Gene3D" id="1.10.3720.10">
    <property type="entry name" value="MetI-like"/>
    <property type="match status" value="1"/>
</dbReference>
<keyword evidence="5 6" id="KW-0472">Membrane</keyword>
<feature type="transmembrane region" description="Helical" evidence="6">
    <location>
        <begin position="78"/>
        <end position="105"/>
    </location>
</feature>
<keyword evidence="4 6" id="KW-1133">Transmembrane helix</keyword>
<reference evidence="8" key="1">
    <citation type="submission" date="2021-05" db="EMBL/GenBank/DDBJ databases">
        <title>Novel Bacillus species.</title>
        <authorList>
            <person name="Liu G."/>
        </authorList>
    </citation>
    <scope>NUCLEOTIDE SEQUENCE</scope>
    <source>
        <strain evidence="8 10">FJAT-50051</strain>
    </source>
</reference>
<dbReference type="InterPro" id="IPR000515">
    <property type="entry name" value="MetI-like"/>
</dbReference>
<dbReference type="SUPFAM" id="SSF161098">
    <property type="entry name" value="MetI-like"/>
    <property type="match status" value="1"/>
</dbReference>
<feature type="transmembrane region" description="Helical" evidence="6">
    <location>
        <begin position="269"/>
        <end position="287"/>
    </location>
</feature>
<dbReference type="CDD" id="cd06261">
    <property type="entry name" value="TM_PBP2"/>
    <property type="match status" value="1"/>
</dbReference>
<dbReference type="InterPro" id="IPR035906">
    <property type="entry name" value="MetI-like_sf"/>
</dbReference>
<dbReference type="GO" id="GO:0016020">
    <property type="term" value="C:membrane"/>
    <property type="evidence" value="ECO:0007669"/>
    <property type="project" value="UniProtKB-SubCell"/>
</dbReference>
<evidence type="ECO:0000256" key="3">
    <source>
        <dbReference type="ARBA" id="ARBA00022692"/>
    </source>
</evidence>
<evidence type="ECO:0000313" key="9">
    <source>
        <dbReference type="EMBL" id="MCH6264368.1"/>
    </source>
</evidence>
<dbReference type="EMBL" id="JAGYPE010000006">
    <property type="protein sequence ID" value="MBS4185616.1"/>
    <property type="molecule type" value="Genomic_DNA"/>
</dbReference>
<dbReference type="GO" id="GO:0055085">
    <property type="term" value="P:transmembrane transport"/>
    <property type="evidence" value="ECO:0007669"/>
    <property type="project" value="InterPro"/>
</dbReference>
<accession>A0A942YBK2</accession>
<proteinExistence type="predicted"/>
<organism evidence="8">
    <name type="scientific">Neobacillus citreus</name>
    <dbReference type="NCBI Taxonomy" id="2833578"/>
    <lineage>
        <taxon>Bacteria</taxon>
        <taxon>Bacillati</taxon>
        <taxon>Bacillota</taxon>
        <taxon>Bacilli</taxon>
        <taxon>Bacillales</taxon>
        <taxon>Bacillaceae</taxon>
        <taxon>Neobacillus</taxon>
    </lineage>
</organism>
<evidence type="ECO:0000256" key="1">
    <source>
        <dbReference type="ARBA" id="ARBA00004141"/>
    </source>
</evidence>
<evidence type="ECO:0000256" key="2">
    <source>
        <dbReference type="ARBA" id="ARBA00022448"/>
    </source>
</evidence>
<evidence type="ECO:0000313" key="8">
    <source>
        <dbReference type="EMBL" id="MBS4185616.1"/>
    </source>
</evidence>
<keyword evidence="3 6" id="KW-0812">Transmembrane</keyword>
<feature type="domain" description="ABC transmembrane type-1" evidence="7">
    <location>
        <begin position="76"/>
        <end position="291"/>
    </location>
</feature>
<feature type="transmembrane region" description="Helical" evidence="6">
    <location>
        <begin position="204"/>
        <end position="230"/>
    </location>
</feature>
<comment type="caution">
    <text evidence="8">The sequence shown here is derived from an EMBL/GenBank/DDBJ whole genome shotgun (WGS) entry which is preliminary data.</text>
</comment>
<protein>
    <recommendedName>
        <fullName evidence="7">ABC transmembrane type-1 domain-containing protein</fullName>
    </recommendedName>
</protein>
<dbReference type="RefSeq" id="WP_213145458.1">
    <property type="nucleotide sequence ID" value="NZ_JAGYPE020000002.1"/>
</dbReference>
<evidence type="ECO:0000256" key="6">
    <source>
        <dbReference type="SAM" id="Phobius"/>
    </source>
</evidence>
<evidence type="ECO:0000256" key="4">
    <source>
        <dbReference type="ARBA" id="ARBA00022989"/>
    </source>
</evidence>
<comment type="subcellular location">
    <subcellularLocation>
        <location evidence="1">Membrane</location>
        <topology evidence="1">Multi-pass membrane protein</topology>
    </subcellularLocation>
</comment>
<dbReference type="Proteomes" id="UP000677265">
    <property type="component" value="Unassembled WGS sequence"/>
</dbReference>
<feature type="transmembrane region" description="Helical" evidence="6">
    <location>
        <begin position="7"/>
        <end position="27"/>
    </location>
</feature>
<name>A0A942YBK2_9BACI</name>
<dbReference type="AlphaFoldDB" id="A0A942YBK2"/>
<evidence type="ECO:0000313" key="10">
    <source>
        <dbReference type="Proteomes" id="UP000677265"/>
    </source>
</evidence>
<feature type="transmembrane region" description="Helical" evidence="6">
    <location>
        <begin position="117"/>
        <end position="137"/>
    </location>
</feature>
<dbReference type="PANTHER" id="PTHR43839:SF3">
    <property type="entry name" value="OLIGOPEPTIDE ABC TRANSPORTER, PERMEASE PROTEIN"/>
    <property type="match status" value="1"/>
</dbReference>
<keyword evidence="10" id="KW-1185">Reference proteome</keyword>
<feature type="transmembrane region" description="Helical" evidence="6">
    <location>
        <begin position="149"/>
        <end position="170"/>
    </location>
</feature>
<keyword evidence="2" id="KW-0813">Transport</keyword>
<dbReference type="PROSITE" id="PS50928">
    <property type="entry name" value="ABC_TM1"/>
    <property type="match status" value="1"/>
</dbReference>
<gene>
    <name evidence="9" type="ORF">KHB02_002335</name>
    <name evidence="8" type="ORF">KHB02_29965</name>
</gene>
<dbReference type="EMBL" id="JAGYPE020000002">
    <property type="protein sequence ID" value="MCH6264368.1"/>
    <property type="molecule type" value="Genomic_DNA"/>
</dbReference>